<dbReference type="InterPro" id="IPR006153">
    <property type="entry name" value="Cation/H_exchanger_TM"/>
</dbReference>
<feature type="domain" description="Cation/H+ exchanger transmembrane" evidence="12">
    <location>
        <begin position="20"/>
        <end position="422"/>
    </location>
</feature>
<keyword evidence="5 10" id="KW-1133">Transmembrane helix</keyword>
<proteinExistence type="inferred from homology"/>
<comment type="subcellular location">
    <subcellularLocation>
        <location evidence="10">Cell inner membrane</location>
        <topology evidence="10">Multi-pass membrane protein</topology>
    </subcellularLocation>
    <subcellularLocation>
        <location evidence="1">Cell membrane</location>
        <topology evidence="1">Multi-pass membrane protein</topology>
    </subcellularLocation>
</comment>
<dbReference type="GO" id="GO:0015386">
    <property type="term" value="F:potassium:proton antiporter activity"/>
    <property type="evidence" value="ECO:0007669"/>
    <property type="project" value="TreeGrafter"/>
</dbReference>
<feature type="transmembrane region" description="Helical" evidence="10">
    <location>
        <begin position="58"/>
        <end position="75"/>
    </location>
</feature>
<protein>
    <submittedName>
        <fullName evidence="13">Na+/H+ antiporter</fullName>
    </submittedName>
</protein>
<keyword evidence="9 10" id="KW-0739">Sodium transport</keyword>
<evidence type="ECO:0000259" key="12">
    <source>
        <dbReference type="Pfam" id="PF00999"/>
    </source>
</evidence>
<evidence type="ECO:0000256" key="6">
    <source>
        <dbReference type="ARBA" id="ARBA00023053"/>
    </source>
</evidence>
<reference evidence="13" key="1">
    <citation type="submission" date="2022-12" db="EMBL/GenBank/DDBJ databases">
        <title>Reference genome sequencing for broad-spectrum identification of bacterial and archaeal isolates by mass spectrometry.</title>
        <authorList>
            <person name="Sekiguchi Y."/>
            <person name="Tourlousse D.M."/>
        </authorList>
    </citation>
    <scope>NUCLEOTIDE SEQUENCE</scope>
    <source>
        <strain evidence="13">301</strain>
    </source>
</reference>
<keyword evidence="8 10" id="KW-0472">Membrane</keyword>
<dbReference type="Proteomes" id="UP001144397">
    <property type="component" value="Unassembled WGS sequence"/>
</dbReference>
<dbReference type="GO" id="GO:0098719">
    <property type="term" value="P:sodium ion import across plasma membrane"/>
    <property type="evidence" value="ECO:0007669"/>
    <property type="project" value="TreeGrafter"/>
</dbReference>
<dbReference type="GO" id="GO:0051453">
    <property type="term" value="P:regulation of intracellular pH"/>
    <property type="evidence" value="ECO:0007669"/>
    <property type="project" value="TreeGrafter"/>
</dbReference>
<dbReference type="InterPro" id="IPR018422">
    <property type="entry name" value="Cation/H_exchanger_CPA1"/>
</dbReference>
<dbReference type="Gene3D" id="6.10.140.1330">
    <property type="match status" value="1"/>
</dbReference>
<evidence type="ECO:0000256" key="5">
    <source>
        <dbReference type="ARBA" id="ARBA00022989"/>
    </source>
</evidence>
<evidence type="ECO:0000256" key="4">
    <source>
        <dbReference type="ARBA" id="ARBA00022692"/>
    </source>
</evidence>
<evidence type="ECO:0000256" key="8">
    <source>
        <dbReference type="ARBA" id="ARBA00023136"/>
    </source>
</evidence>
<comment type="caution">
    <text evidence="13">The sequence shown here is derived from an EMBL/GenBank/DDBJ whole genome shotgun (WGS) entry which is preliminary data.</text>
</comment>
<feature type="transmembrane region" description="Helical" evidence="10">
    <location>
        <begin position="159"/>
        <end position="180"/>
    </location>
</feature>
<feature type="transmembrane region" description="Helical" evidence="10">
    <location>
        <begin position="87"/>
        <end position="108"/>
    </location>
</feature>
<evidence type="ECO:0000313" key="14">
    <source>
        <dbReference type="Proteomes" id="UP001144397"/>
    </source>
</evidence>
<keyword evidence="10" id="KW-0050">Antiport</keyword>
<sequence length="549" mass="57465">MVRMTDIRYILVLLAGVVLTNWMGRVLGDRVALPLIQVAVGAAIGSVTSLGAPLKPDQFFLIFLPPLLFFDGWRVSKTDLAANAPLILSMALGLVVVTVGCVGLMLHWLIPVMPLAVCFALAAVLSPTDVVAAGAVARHIPIPRGVLRLLEGEALFNDAAALICLRLAIAAVVTGTVPVLDSLAAFVWAAGGGIAIGIAFSWMVATAKAFMVRRVGEDTSGQILISLLIPYGAYLLAEAAGSSAVLAAVAAGMMMSRIEVSGRALPLTRLRRGAVWETLQFTLNGVMFLLLGEQMPGILSGAARSIAEGGHHAVGWLGLYVAATVLALAALRFAWVLAALCCWPAGRGQSGAPRAFPRWRLVAVMAFGGVRGAVTLAAALSLPLVLTGGMPFPARDLAVFIAAAVILVSLALANVALPILLRGIDLPLDPADAAQEREARAEALQAALDALAEAAEAQTADADAPTVAAIVADHYRHRLDQLQAEGVDGGTAAWPEERRMHLLAIQAERRSIVSLVQRRRIPIDLAHKLLRETDAEEVALPVAPGMGEG</sequence>
<evidence type="ECO:0000256" key="11">
    <source>
        <dbReference type="SAM" id="Coils"/>
    </source>
</evidence>
<evidence type="ECO:0000256" key="3">
    <source>
        <dbReference type="ARBA" id="ARBA00022475"/>
    </source>
</evidence>
<keyword evidence="4 10" id="KW-0812">Transmembrane</keyword>
<keyword evidence="7 10" id="KW-0406">Ion transport</keyword>
<feature type="transmembrane region" description="Helical" evidence="10">
    <location>
        <begin position="186"/>
        <end position="207"/>
    </location>
</feature>
<comment type="function">
    <text evidence="10">Na(+)/H(+) antiporter that extrudes sodium in exchange for external protons.</text>
</comment>
<feature type="transmembrane region" description="Helical" evidence="10">
    <location>
        <begin position="6"/>
        <end position="24"/>
    </location>
</feature>
<organism evidence="13 14">
    <name type="scientific">Xanthobacter flavus</name>
    <dbReference type="NCBI Taxonomy" id="281"/>
    <lineage>
        <taxon>Bacteria</taxon>
        <taxon>Pseudomonadati</taxon>
        <taxon>Pseudomonadota</taxon>
        <taxon>Alphaproteobacteria</taxon>
        <taxon>Hyphomicrobiales</taxon>
        <taxon>Xanthobacteraceae</taxon>
        <taxon>Xanthobacter</taxon>
    </lineage>
</organism>
<keyword evidence="11" id="KW-0175">Coiled coil</keyword>
<comment type="similarity">
    <text evidence="10">Belongs to the monovalent cation:proton antiporter 1 (CPA1) transporter (TC 2.A.36) family.</text>
</comment>
<feature type="transmembrane region" description="Helical" evidence="10">
    <location>
        <begin position="281"/>
        <end position="299"/>
    </location>
</feature>
<evidence type="ECO:0000313" key="13">
    <source>
        <dbReference type="EMBL" id="GLI23702.1"/>
    </source>
</evidence>
<gene>
    <name evidence="13" type="ORF">XFLAVUS301_33760</name>
</gene>
<feature type="coiled-coil region" evidence="11">
    <location>
        <begin position="434"/>
        <end position="461"/>
    </location>
</feature>
<dbReference type="InterPro" id="IPR004705">
    <property type="entry name" value="Cation/H_exchanger_CPA1_bac"/>
</dbReference>
<evidence type="ECO:0000256" key="2">
    <source>
        <dbReference type="ARBA" id="ARBA00022448"/>
    </source>
</evidence>
<keyword evidence="3" id="KW-1003">Cell membrane</keyword>
<dbReference type="GO" id="GO:0005886">
    <property type="term" value="C:plasma membrane"/>
    <property type="evidence" value="ECO:0007669"/>
    <property type="project" value="UniProtKB-SubCell"/>
</dbReference>
<feature type="transmembrane region" description="Helical" evidence="10">
    <location>
        <begin position="361"/>
        <end position="385"/>
    </location>
</feature>
<feature type="transmembrane region" description="Helical" evidence="10">
    <location>
        <begin position="397"/>
        <end position="421"/>
    </location>
</feature>
<feature type="transmembrane region" description="Helical" evidence="10">
    <location>
        <begin position="31"/>
        <end position="52"/>
    </location>
</feature>
<dbReference type="EMBL" id="BSDO01000005">
    <property type="protein sequence ID" value="GLI23702.1"/>
    <property type="molecule type" value="Genomic_DNA"/>
</dbReference>
<keyword evidence="6 10" id="KW-0915">Sodium</keyword>
<evidence type="ECO:0000256" key="10">
    <source>
        <dbReference type="RuleBase" id="RU366002"/>
    </source>
</evidence>
<keyword evidence="2 10" id="KW-0813">Transport</keyword>
<dbReference type="PANTHER" id="PTHR10110:SF86">
    <property type="entry name" value="SODIUM_HYDROGEN EXCHANGER 7"/>
    <property type="match status" value="1"/>
</dbReference>
<dbReference type="NCBIfam" id="TIGR00831">
    <property type="entry name" value="a_cpa1"/>
    <property type="match status" value="1"/>
</dbReference>
<name>A0A9W6FMR0_XANFL</name>
<dbReference type="PANTHER" id="PTHR10110">
    <property type="entry name" value="SODIUM/HYDROGEN EXCHANGER"/>
    <property type="match status" value="1"/>
</dbReference>
<accession>A0A9W6FMR0</accession>
<keyword evidence="10" id="KW-0997">Cell inner membrane</keyword>
<dbReference type="GO" id="GO:0015385">
    <property type="term" value="F:sodium:proton antiporter activity"/>
    <property type="evidence" value="ECO:0007669"/>
    <property type="project" value="InterPro"/>
</dbReference>
<feature type="transmembrane region" description="Helical" evidence="10">
    <location>
        <begin position="319"/>
        <end position="340"/>
    </location>
</feature>
<evidence type="ECO:0000256" key="9">
    <source>
        <dbReference type="ARBA" id="ARBA00023201"/>
    </source>
</evidence>
<feature type="transmembrane region" description="Helical" evidence="10">
    <location>
        <begin position="114"/>
        <end position="138"/>
    </location>
</feature>
<dbReference type="Pfam" id="PF00999">
    <property type="entry name" value="Na_H_Exchanger"/>
    <property type="match status" value="1"/>
</dbReference>
<evidence type="ECO:0000256" key="1">
    <source>
        <dbReference type="ARBA" id="ARBA00004651"/>
    </source>
</evidence>
<evidence type="ECO:0000256" key="7">
    <source>
        <dbReference type="ARBA" id="ARBA00023065"/>
    </source>
</evidence>
<dbReference type="AlphaFoldDB" id="A0A9W6FMR0"/>